<keyword evidence="1" id="KW-0812">Transmembrane</keyword>
<evidence type="ECO:0000313" key="5">
    <source>
        <dbReference type="Proteomes" id="UP000677234"/>
    </source>
</evidence>
<dbReference type="PANTHER" id="PTHR35337">
    <property type="entry name" value="SLR1478 PROTEIN"/>
    <property type="match status" value="1"/>
</dbReference>
<evidence type="ECO:0000313" key="4">
    <source>
        <dbReference type="Proteomes" id="UP000595847"/>
    </source>
</evidence>
<dbReference type="Pfam" id="PF01944">
    <property type="entry name" value="SpoIIM"/>
    <property type="match status" value="1"/>
</dbReference>
<reference evidence="2 4" key="1">
    <citation type="submission" date="2020-12" db="EMBL/GenBank/DDBJ databases">
        <title>strain FJAT-54423T represents a novel species of the genus Brevibacillus.</title>
        <authorList>
            <person name="Tang R."/>
        </authorList>
    </citation>
    <scope>NUCLEOTIDE SEQUENCE [LARGE SCALE GENOMIC DNA]</scope>
    <source>
        <strain evidence="2 4">FJAT-54423</strain>
    </source>
</reference>
<dbReference type="KEGG" id="bcop:JD108_01565"/>
<feature type="transmembrane region" description="Helical" evidence="1">
    <location>
        <begin position="180"/>
        <end position="202"/>
    </location>
</feature>
<keyword evidence="5" id="KW-1185">Reference proteome</keyword>
<reference evidence="3" key="2">
    <citation type="submission" date="2021-04" db="EMBL/GenBank/DDBJ databases">
        <title>Brevibacillus composti FJAT-54423, complete genome.</title>
        <authorList>
            <person name="Tang R."/>
        </authorList>
    </citation>
    <scope>NUCLEOTIDE SEQUENCE</scope>
    <source>
        <strain evidence="3">FJAT-54424</strain>
    </source>
</reference>
<organism evidence="2 4">
    <name type="scientific">Brevibacillus composti</name>
    <dbReference type="NCBI Taxonomy" id="2796470"/>
    <lineage>
        <taxon>Bacteria</taxon>
        <taxon>Bacillati</taxon>
        <taxon>Bacillota</taxon>
        <taxon>Bacilli</taxon>
        <taxon>Bacillales</taxon>
        <taxon>Paenibacillaceae</taxon>
        <taxon>Brevibacillus</taxon>
    </lineage>
</organism>
<dbReference type="EMBL" id="CP073708">
    <property type="protein sequence ID" value="QUO41802.1"/>
    <property type="molecule type" value="Genomic_DNA"/>
</dbReference>
<evidence type="ECO:0000256" key="1">
    <source>
        <dbReference type="SAM" id="Phobius"/>
    </source>
</evidence>
<name>A0A7T5ELD5_9BACL</name>
<dbReference type="Proteomes" id="UP000595847">
    <property type="component" value="Chromosome"/>
</dbReference>
<proteinExistence type="predicted"/>
<dbReference type="Proteomes" id="UP000677234">
    <property type="component" value="Chromosome"/>
</dbReference>
<keyword evidence="1" id="KW-0472">Membrane</keyword>
<feature type="transmembrane region" description="Helical" evidence="1">
    <location>
        <begin position="74"/>
        <end position="105"/>
    </location>
</feature>
<sequence length="217" mass="23930">MKAQLKNLWSDNRKYFLFACLLFGLGMVWGYLQSEAVEQIANALLEQLKDMVAKLEREGGGPLAVFWAIFKNNLFVSLFMMALGVFFAFLPVFSMLANGIVIGFILAKFHAAGINPWLMFTAGILPHGVFELAAVLFAAGVGIRLGVLSFRSVGSLIQPAKWGRVKNDWFDMLKQFPTSVITVIVLLFIAAIVETVVTPLIIQGVLGDQLKQINLFG</sequence>
<feature type="transmembrane region" description="Helical" evidence="1">
    <location>
        <begin position="15"/>
        <end position="32"/>
    </location>
</feature>
<protein>
    <submittedName>
        <fullName evidence="2">Stage II sporulation protein M</fullName>
    </submittedName>
</protein>
<evidence type="ECO:0000313" key="3">
    <source>
        <dbReference type="EMBL" id="QUO41802.1"/>
    </source>
</evidence>
<keyword evidence="1" id="KW-1133">Transmembrane helix</keyword>
<dbReference type="AlphaFoldDB" id="A0A7T5ELD5"/>
<accession>A0A7T5ELD5</accession>
<dbReference type="RefSeq" id="WP_198828288.1">
    <property type="nucleotide sequence ID" value="NZ_CP066308.1"/>
</dbReference>
<dbReference type="InterPro" id="IPR002798">
    <property type="entry name" value="SpoIIM-like"/>
</dbReference>
<gene>
    <name evidence="2" type="ORF">JD108_01565</name>
    <name evidence="3" type="ORF">KDJ56_01565</name>
</gene>
<feature type="transmembrane region" description="Helical" evidence="1">
    <location>
        <begin position="117"/>
        <end position="143"/>
    </location>
</feature>
<dbReference type="PANTHER" id="PTHR35337:SF1">
    <property type="entry name" value="SLR1478 PROTEIN"/>
    <property type="match status" value="1"/>
</dbReference>
<dbReference type="EMBL" id="CP066308">
    <property type="protein sequence ID" value="QQE74718.1"/>
    <property type="molecule type" value="Genomic_DNA"/>
</dbReference>
<evidence type="ECO:0000313" key="2">
    <source>
        <dbReference type="EMBL" id="QQE74718.1"/>
    </source>
</evidence>